<dbReference type="EMBL" id="BMMK01000004">
    <property type="protein sequence ID" value="GGM45268.1"/>
    <property type="molecule type" value="Genomic_DNA"/>
</dbReference>
<protein>
    <submittedName>
        <fullName evidence="3">Uncharacterized protein</fullName>
    </submittedName>
</protein>
<sequence length="236" mass="27490">MTVRRDKALPERPEGRTNPRYFDEKGMIPVPMNERMQAKIKALLALIEHQRTSEEERDAARRALKRINDQREKHEKAWPTGRLYNPGAWKGSKYEQARNLTLTEIARLIRADLKLARKIGQSVDDPAVLAVPDPIADAPEQIKYSVRTRYYSGGGSIDLVIKNVPEIWGWTVEPHPLYGEQERWKIATAAMAALYHEVETIYHAYNYDNSDAMTDYFERHYWGHVETEPRIHIPRR</sequence>
<feature type="coiled-coil region" evidence="1">
    <location>
        <begin position="50"/>
        <end position="77"/>
    </location>
</feature>
<keyword evidence="4" id="KW-1185">Reference proteome</keyword>
<evidence type="ECO:0000256" key="2">
    <source>
        <dbReference type="SAM" id="MobiDB-lite"/>
    </source>
</evidence>
<comment type="caution">
    <text evidence="3">The sequence shown here is derived from an EMBL/GenBank/DDBJ whole genome shotgun (WGS) entry which is preliminary data.</text>
</comment>
<feature type="region of interest" description="Disordered" evidence="2">
    <location>
        <begin position="1"/>
        <end position="25"/>
    </location>
</feature>
<dbReference type="AlphaFoldDB" id="A0A8J3CDR4"/>
<dbReference type="Proteomes" id="UP000637578">
    <property type="component" value="Unassembled WGS sequence"/>
</dbReference>
<reference evidence="3" key="1">
    <citation type="journal article" date="2014" name="Int. J. Syst. Evol. Microbiol.">
        <title>Complete genome sequence of Corynebacterium casei LMG S-19264T (=DSM 44701T), isolated from a smear-ripened cheese.</title>
        <authorList>
            <consortium name="US DOE Joint Genome Institute (JGI-PGF)"/>
            <person name="Walter F."/>
            <person name="Albersmeier A."/>
            <person name="Kalinowski J."/>
            <person name="Ruckert C."/>
        </authorList>
    </citation>
    <scope>NUCLEOTIDE SEQUENCE</scope>
    <source>
        <strain evidence="3">CGMCC 4.5737</strain>
    </source>
</reference>
<reference evidence="3" key="2">
    <citation type="submission" date="2020-09" db="EMBL/GenBank/DDBJ databases">
        <authorList>
            <person name="Sun Q."/>
            <person name="Zhou Y."/>
        </authorList>
    </citation>
    <scope>NUCLEOTIDE SEQUENCE</scope>
    <source>
        <strain evidence="3">CGMCC 4.5737</strain>
    </source>
</reference>
<keyword evidence="1" id="KW-0175">Coiled coil</keyword>
<organism evidence="3 4">
    <name type="scientific">Longimycelium tulufanense</name>
    <dbReference type="NCBI Taxonomy" id="907463"/>
    <lineage>
        <taxon>Bacteria</taxon>
        <taxon>Bacillati</taxon>
        <taxon>Actinomycetota</taxon>
        <taxon>Actinomycetes</taxon>
        <taxon>Pseudonocardiales</taxon>
        <taxon>Pseudonocardiaceae</taxon>
        <taxon>Longimycelium</taxon>
    </lineage>
</organism>
<accession>A0A8J3CDR4</accession>
<proteinExistence type="predicted"/>
<gene>
    <name evidence="3" type="ORF">GCM10012275_15390</name>
</gene>
<name>A0A8J3CDR4_9PSEU</name>
<evidence type="ECO:0000313" key="3">
    <source>
        <dbReference type="EMBL" id="GGM45268.1"/>
    </source>
</evidence>
<evidence type="ECO:0000256" key="1">
    <source>
        <dbReference type="SAM" id="Coils"/>
    </source>
</evidence>
<evidence type="ECO:0000313" key="4">
    <source>
        <dbReference type="Proteomes" id="UP000637578"/>
    </source>
</evidence>